<proteinExistence type="predicted"/>
<reference evidence="1" key="1">
    <citation type="submission" date="2020-10" db="EMBL/GenBank/DDBJ databases">
        <authorList>
            <person name="Gilroy R."/>
        </authorList>
    </citation>
    <scope>NUCLEOTIDE SEQUENCE</scope>
    <source>
        <strain evidence="1">21143</strain>
    </source>
</reference>
<name>A0A9D1KDD3_9BACT</name>
<sequence length="110" mass="11973">MKGTGILLDPETSDLKINTARDARGLIAGGLEIGRTTYQNQAVILQAHKGEFKEYPLLGAGISDILGDDEITAWKREISLQLESDGMTINTVEIDTVKNKVTIDAEYHGT</sequence>
<dbReference type="EMBL" id="DVKT01000045">
    <property type="protein sequence ID" value="HIT39534.1"/>
    <property type="molecule type" value="Genomic_DNA"/>
</dbReference>
<gene>
    <name evidence="1" type="ORF">IAD06_05800</name>
</gene>
<protein>
    <submittedName>
        <fullName evidence="1">Uncharacterized protein</fullName>
    </submittedName>
</protein>
<reference evidence="1" key="2">
    <citation type="journal article" date="2021" name="PeerJ">
        <title>Extensive microbial diversity within the chicken gut microbiome revealed by metagenomics and culture.</title>
        <authorList>
            <person name="Gilroy R."/>
            <person name="Ravi A."/>
            <person name="Getino M."/>
            <person name="Pursley I."/>
            <person name="Horton D.L."/>
            <person name="Alikhan N.F."/>
            <person name="Baker D."/>
            <person name="Gharbi K."/>
            <person name="Hall N."/>
            <person name="Watson M."/>
            <person name="Adriaenssens E.M."/>
            <person name="Foster-Nyarko E."/>
            <person name="Jarju S."/>
            <person name="Secka A."/>
            <person name="Antonio M."/>
            <person name="Oren A."/>
            <person name="Chaudhuri R.R."/>
            <person name="La Ragione R."/>
            <person name="Hildebrand F."/>
            <person name="Pallen M.J."/>
        </authorList>
    </citation>
    <scope>NUCLEOTIDE SEQUENCE</scope>
    <source>
        <strain evidence="1">21143</strain>
    </source>
</reference>
<evidence type="ECO:0000313" key="1">
    <source>
        <dbReference type="EMBL" id="HIT39534.1"/>
    </source>
</evidence>
<dbReference type="Proteomes" id="UP000886722">
    <property type="component" value="Unassembled WGS sequence"/>
</dbReference>
<dbReference type="AlphaFoldDB" id="A0A9D1KDD3"/>
<evidence type="ECO:0000313" key="2">
    <source>
        <dbReference type="Proteomes" id="UP000886722"/>
    </source>
</evidence>
<comment type="caution">
    <text evidence="1">The sequence shown here is derived from an EMBL/GenBank/DDBJ whole genome shotgun (WGS) entry which is preliminary data.</text>
</comment>
<accession>A0A9D1KDD3</accession>
<organism evidence="1 2">
    <name type="scientific">Candidatus Caccoplasma intestinavium</name>
    <dbReference type="NCBI Taxonomy" id="2840716"/>
    <lineage>
        <taxon>Bacteria</taxon>
        <taxon>Pseudomonadati</taxon>
        <taxon>Bacteroidota</taxon>
        <taxon>Bacteroidia</taxon>
        <taxon>Bacteroidales</taxon>
        <taxon>Bacteroidaceae</taxon>
        <taxon>Bacteroidaceae incertae sedis</taxon>
        <taxon>Candidatus Caccoplasma</taxon>
    </lineage>
</organism>